<gene>
    <name evidence="2" type="ORF">ABJI51_21005</name>
    <name evidence="3" type="ORF">ABJI51_25775</name>
</gene>
<evidence type="ECO:0000256" key="1">
    <source>
        <dbReference type="SAM" id="SignalP"/>
    </source>
</evidence>
<sequence length="128" mass="13099">MLRTAAVAGVLGLLVAGGATATASAATGTDAARPAAAGQRLALPCENWTLKISEGHASGTWCNDYRTVSGKVTDDKADGRCPYVRSHWSNGGVSDGPWVGPKGASKSFTLNAPSGTYSTQVSIHYVNC</sequence>
<evidence type="ECO:0000313" key="4">
    <source>
        <dbReference type="Proteomes" id="UP001440984"/>
    </source>
</evidence>
<keyword evidence="1" id="KW-0732">Signal</keyword>
<reference evidence="3 4" key="1">
    <citation type="submission" date="2024-05" db="EMBL/GenBank/DDBJ databases">
        <authorList>
            <person name="Zhao H."/>
            <person name="Xu Y."/>
            <person name="Lin S."/>
            <person name="Spain J.C."/>
            <person name="Zhou N.-Y."/>
        </authorList>
    </citation>
    <scope>NUCLEOTIDE SEQUENCE [LARGE SCALE GENOMIC DNA]</scope>
    <source>
        <strain evidence="3 4">NEAU-NG30</strain>
    </source>
</reference>
<protein>
    <submittedName>
        <fullName evidence="3">Uncharacterized protein</fullName>
    </submittedName>
</protein>
<organism evidence="3 4">
    <name type="scientific">Amycolatopsis melonis</name>
    <dbReference type="NCBI Taxonomy" id="3156488"/>
    <lineage>
        <taxon>Bacteria</taxon>
        <taxon>Bacillati</taxon>
        <taxon>Actinomycetota</taxon>
        <taxon>Actinomycetes</taxon>
        <taxon>Pseudonocardiales</taxon>
        <taxon>Pseudonocardiaceae</taxon>
        <taxon>Amycolatopsis</taxon>
    </lineage>
</organism>
<comment type="caution">
    <text evidence="3">The sequence shown here is derived from an EMBL/GenBank/DDBJ whole genome shotgun (WGS) entry which is preliminary data.</text>
</comment>
<feature type="chain" id="PRO_5045032825" evidence="1">
    <location>
        <begin position="22"/>
        <end position="128"/>
    </location>
</feature>
<evidence type="ECO:0000313" key="2">
    <source>
        <dbReference type="EMBL" id="MEQ0561571.1"/>
    </source>
</evidence>
<proteinExistence type="predicted"/>
<feature type="signal peptide" evidence="1">
    <location>
        <begin position="1"/>
        <end position="21"/>
    </location>
</feature>
<dbReference type="Proteomes" id="UP001440984">
    <property type="component" value="Unassembled WGS sequence"/>
</dbReference>
<dbReference type="EMBL" id="JBDZYD010000010">
    <property type="protein sequence ID" value="MEQ0562505.1"/>
    <property type="molecule type" value="Genomic_DNA"/>
</dbReference>
<keyword evidence="4" id="KW-1185">Reference proteome</keyword>
<dbReference type="RefSeq" id="WP_348952878.1">
    <property type="nucleotide sequence ID" value="NZ_JBDZYD010000007.1"/>
</dbReference>
<name>A0ABV0LJM4_9PSEU</name>
<dbReference type="EMBL" id="JBDZYD010000007">
    <property type="protein sequence ID" value="MEQ0561571.1"/>
    <property type="molecule type" value="Genomic_DNA"/>
</dbReference>
<accession>A0ABV0LJM4</accession>
<evidence type="ECO:0000313" key="3">
    <source>
        <dbReference type="EMBL" id="MEQ0562505.1"/>
    </source>
</evidence>